<evidence type="ECO:0000313" key="1">
    <source>
        <dbReference type="EMBL" id="KAJ9565791.1"/>
    </source>
</evidence>
<evidence type="ECO:0000313" key="2">
    <source>
        <dbReference type="Proteomes" id="UP001172457"/>
    </source>
</evidence>
<dbReference type="AlphaFoldDB" id="A0AA38WV23"/>
<sequence>MLEKFRLAIQRRNCMSQQWRTVLKRGETSSVLTRSRLAGARSSTVAQLLSVNQPSLPFTPVMVQKGLRLKAEGLKIAMEEAIEKGIYYGISLQNNPNILIL</sequence>
<keyword evidence="2" id="KW-1185">Reference proteome</keyword>
<protein>
    <submittedName>
        <fullName evidence="1">Uncharacterized protein</fullName>
    </submittedName>
</protein>
<gene>
    <name evidence="1" type="ORF">OSB04_001757</name>
</gene>
<proteinExistence type="predicted"/>
<comment type="caution">
    <text evidence="1">The sequence shown here is derived from an EMBL/GenBank/DDBJ whole genome shotgun (WGS) entry which is preliminary data.</text>
</comment>
<organism evidence="1 2">
    <name type="scientific">Centaurea solstitialis</name>
    <name type="common">yellow star-thistle</name>
    <dbReference type="NCBI Taxonomy" id="347529"/>
    <lineage>
        <taxon>Eukaryota</taxon>
        <taxon>Viridiplantae</taxon>
        <taxon>Streptophyta</taxon>
        <taxon>Embryophyta</taxon>
        <taxon>Tracheophyta</taxon>
        <taxon>Spermatophyta</taxon>
        <taxon>Magnoliopsida</taxon>
        <taxon>eudicotyledons</taxon>
        <taxon>Gunneridae</taxon>
        <taxon>Pentapetalae</taxon>
        <taxon>asterids</taxon>
        <taxon>campanulids</taxon>
        <taxon>Asterales</taxon>
        <taxon>Asteraceae</taxon>
        <taxon>Carduoideae</taxon>
        <taxon>Cardueae</taxon>
        <taxon>Centaureinae</taxon>
        <taxon>Centaurea</taxon>
    </lineage>
</organism>
<name>A0AA38WV23_9ASTR</name>
<dbReference type="EMBL" id="JARYMX010000001">
    <property type="protein sequence ID" value="KAJ9565791.1"/>
    <property type="molecule type" value="Genomic_DNA"/>
</dbReference>
<dbReference type="Proteomes" id="UP001172457">
    <property type="component" value="Chromosome 1"/>
</dbReference>
<reference evidence="1" key="1">
    <citation type="submission" date="2023-03" db="EMBL/GenBank/DDBJ databases">
        <title>Chromosome-scale reference genome and RAD-based genetic map of yellow starthistle (Centaurea solstitialis) reveal putative structural variation and QTLs associated with invader traits.</title>
        <authorList>
            <person name="Reatini B."/>
            <person name="Cang F.A."/>
            <person name="Jiang Q."/>
            <person name="Mckibben M.T.W."/>
            <person name="Barker M.S."/>
            <person name="Rieseberg L.H."/>
            <person name="Dlugosch K.M."/>
        </authorList>
    </citation>
    <scope>NUCLEOTIDE SEQUENCE</scope>
    <source>
        <strain evidence="1">CAN-66</strain>
        <tissue evidence="1">Leaf</tissue>
    </source>
</reference>
<accession>A0AA38WV23</accession>